<gene>
    <name evidence="5" type="ORF">DSM5745_05528</name>
</gene>
<accession>A0A3D8RXF6</accession>
<dbReference type="InterPro" id="IPR021858">
    <property type="entry name" value="Fun_TF"/>
</dbReference>
<dbReference type="GO" id="GO:0000976">
    <property type="term" value="F:transcription cis-regulatory region binding"/>
    <property type="evidence" value="ECO:0007669"/>
    <property type="project" value="TreeGrafter"/>
</dbReference>
<keyword evidence="6" id="KW-1185">Reference proteome</keyword>
<evidence type="ECO:0000256" key="2">
    <source>
        <dbReference type="ARBA" id="ARBA00023242"/>
    </source>
</evidence>
<keyword evidence="4" id="KW-0812">Transmembrane</keyword>
<dbReference type="GO" id="GO:0045944">
    <property type="term" value="P:positive regulation of transcription by RNA polymerase II"/>
    <property type="evidence" value="ECO:0007669"/>
    <property type="project" value="TreeGrafter"/>
</dbReference>
<evidence type="ECO:0008006" key="7">
    <source>
        <dbReference type="Google" id="ProtNLM"/>
    </source>
</evidence>
<name>A0A3D8RXF6_9EURO</name>
<evidence type="ECO:0000256" key="3">
    <source>
        <dbReference type="SAM" id="MobiDB-lite"/>
    </source>
</evidence>
<comment type="subcellular location">
    <subcellularLocation>
        <location evidence="1">Nucleus</location>
    </subcellularLocation>
</comment>
<sequence>MRRKLENAKPPRFPLFPVSIPAVFPFAVLTRFPQLELPGMPDRSGQRKVPCNNCKGNDMHGSDLGRPCTGCIKSNLHCVDNSRFRFKQATRPRSELKFASNQPWIGPVGGGISFVDETAGTALSFAETPSKRRRKGSLNRPLDETSAFPSSTYASPQEFQLVDPISTPVHRDDVVDRTDNVQGPSAGAAQGHLDDASNSNSTATNYPSCVSLATGPTPPLFPFAASERRTLSLQETCLIRHFIENLADSFDCTDKDKHFTYVISHRAMSSPVLFYAICTASAGHLVRRFSKQWPNRTPVFDNISLPNLTDDTVVEYHNTCISLFISMSNDPARNYDENVFAAATILRFYEQLDVDLTGLDSEIYLGVARAVVDSQPDYTFGSFNDDYPPLRTADVVNLPFTSLGYSVCLLALRQEIWSVLINRRPFRLFRRTGKSYNPPEPAGDFEWSNHIIFWCADVLRFCFGDEGRLFLDGKFPEDRLGQWEYLKGFKENWETMRPASFRPLYSSDADPSKGRYFPEIVHMNDCQVLGLQHFETACILLEVYDPQRAPIGPGATARNMAVDERVRQHTMTVCGLALSNKKSQATLVTAAIVISMCGETFVDPATQKALLDVLSFIKREHAWPSQAVLLGLQNAWELRNNSR</sequence>
<dbReference type="EMBL" id="PVWQ01000006">
    <property type="protein sequence ID" value="RDW78676.1"/>
    <property type="molecule type" value="Genomic_DNA"/>
</dbReference>
<dbReference type="PANTHER" id="PTHR37534:SF2">
    <property type="entry name" value="N-ACETYLTRANSFERASE DOMAIN-CONTAINING PROTEIN"/>
    <property type="match status" value="1"/>
</dbReference>
<comment type="caution">
    <text evidence="5">The sequence shown here is derived from an EMBL/GenBank/DDBJ whole genome shotgun (WGS) entry which is preliminary data.</text>
</comment>
<organism evidence="5 6">
    <name type="scientific">Aspergillus mulundensis</name>
    <dbReference type="NCBI Taxonomy" id="1810919"/>
    <lineage>
        <taxon>Eukaryota</taxon>
        <taxon>Fungi</taxon>
        <taxon>Dikarya</taxon>
        <taxon>Ascomycota</taxon>
        <taxon>Pezizomycotina</taxon>
        <taxon>Eurotiomycetes</taxon>
        <taxon>Eurotiomycetidae</taxon>
        <taxon>Eurotiales</taxon>
        <taxon>Aspergillaceae</taxon>
        <taxon>Aspergillus</taxon>
        <taxon>Aspergillus subgen. Nidulantes</taxon>
    </lineage>
</organism>
<dbReference type="Pfam" id="PF11951">
    <property type="entry name" value="Fungal_trans_2"/>
    <property type="match status" value="1"/>
</dbReference>
<keyword evidence="4" id="KW-0472">Membrane</keyword>
<keyword evidence="2" id="KW-0539">Nucleus</keyword>
<evidence type="ECO:0000256" key="4">
    <source>
        <dbReference type="SAM" id="Phobius"/>
    </source>
</evidence>
<dbReference type="GeneID" id="38115898"/>
<dbReference type="Proteomes" id="UP000256690">
    <property type="component" value="Unassembled WGS sequence"/>
</dbReference>
<dbReference type="AlphaFoldDB" id="A0A3D8RXF6"/>
<keyword evidence="4" id="KW-1133">Transmembrane helix</keyword>
<protein>
    <recommendedName>
        <fullName evidence="7">Zn(2)-C6 fungal-type domain-containing protein</fullName>
    </recommendedName>
</protein>
<proteinExistence type="predicted"/>
<evidence type="ECO:0000313" key="6">
    <source>
        <dbReference type="Proteomes" id="UP000256690"/>
    </source>
</evidence>
<feature type="transmembrane region" description="Helical" evidence="4">
    <location>
        <begin position="12"/>
        <end position="32"/>
    </location>
</feature>
<dbReference type="RefSeq" id="XP_026603376.1">
    <property type="nucleotide sequence ID" value="XM_026747544.1"/>
</dbReference>
<dbReference type="OrthoDB" id="407832at2759"/>
<dbReference type="GO" id="GO:0003700">
    <property type="term" value="F:DNA-binding transcription factor activity"/>
    <property type="evidence" value="ECO:0007669"/>
    <property type="project" value="TreeGrafter"/>
</dbReference>
<feature type="region of interest" description="Disordered" evidence="3">
    <location>
        <begin position="175"/>
        <end position="200"/>
    </location>
</feature>
<dbReference type="GO" id="GO:0005634">
    <property type="term" value="C:nucleus"/>
    <property type="evidence" value="ECO:0007669"/>
    <property type="project" value="UniProtKB-SubCell"/>
</dbReference>
<evidence type="ECO:0000313" key="5">
    <source>
        <dbReference type="EMBL" id="RDW78676.1"/>
    </source>
</evidence>
<dbReference type="PANTHER" id="PTHR37534">
    <property type="entry name" value="TRANSCRIPTIONAL ACTIVATOR PROTEIN UGA3"/>
    <property type="match status" value="1"/>
</dbReference>
<reference evidence="5 6" key="1">
    <citation type="journal article" date="2018" name="IMA Fungus">
        <title>IMA Genome-F 9: Draft genome sequence of Annulohypoxylon stygium, Aspergillus mulundensis, Berkeleyomyces basicola (syn. Thielaviopsis basicola), Ceratocystis smalleyi, two Cercospora beticola strains, Coleophoma cylindrospora, Fusarium fracticaudum, Phialophora cf. hyalina, and Morchella septimelata.</title>
        <authorList>
            <person name="Wingfield B.D."/>
            <person name="Bills G.F."/>
            <person name="Dong Y."/>
            <person name="Huang W."/>
            <person name="Nel W.J."/>
            <person name="Swalarsk-Parry B.S."/>
            <person name="Vaghefi N."/>
            <person name="Wilken P.M."/>
            <person name="An Z."/>
            <person name="de Beer Z.W."/>
            <person name="De Vos L."/>
            <person name="Chen L."/>
            <person name="Duong T.A."/>
            <person name="Gao Y."/>
            <person name="Hammerbacher A."/>
            <person name="Kikkert J.R."/>
            <person name="Li Y."/>
            <person name="Li H."/>
            <person name="Li K."/>
            <person name="Li Q."/>
            <person name="Liu X."/>
            <person name="Ma X."/>
            <person name="Naidoo K."/>
            <person name="Pethybridge S.J."/>
            <person name="Sun J."/>
            <person name="Steenkamp E.T."/>
            <person name="van der Nest M.A."/>
            <person name="van Wyk S."/>
            <person name="Wingfield M.J."/>
            <person name="Xiong C."/>
            <person name="Yue Q."/>
            <person name="Zhang X."/>
        </authorList>
    </citation>
    <scope>NUCLEOTIDE SEQUENCE [LARGE SCALE GENOMIC DNA]</scope>
    <source>
        <strain evidence="5 6">DSM 5745</strain>
    </source>
</reference>
<evidence type="ECO:0000256" key="1">
    <source>
        <dbReference type="ARBA" id="ARBA00004123"/>
    </source>
</evidence>
<feature type="region of interest" description="Disordered" evidence="3">
    <location>
        <begin position="125"/>
        <end position="154"/>
    </location>
</feature>